<feature type="domain" description="DDE Tnp4" evidence="4">
    <location>
        <begin position="14"/>
        <end position="151"/>
    </location>
</feature>
<keyword evidence="5" id="KW-0255">Endonuclease</keyword>
<dbReference type="AlphaFoldDB" id="A0A1N7MJS5"/>
<evidence type="ECO:0000313" key="6">
    <source>
        <dbReference type="Proteomes" id="UP000185781"/>
    </source>
</evidence>
<feature type="region of interest" description="Disordered" evidence="3">
    <location>
        <begin position="1"/>
        <end position="25"/>
    </location>
</feature>
<evidence type="ECO:0000256" key="3">
    <source>
        <dbReference type="SAM" id="MobiDB-lite"/>
    </source>
</evidence>
<dbReference type="GO" id="GO:0046872">
    <property type="term" value="F:metal ion binding"/>
    <property type="evidence" value="ECO:0007669"/>
    <property type="project" value="UniProtKB-KW"/>
</dbReference>
<comment type="cofactor">
    <cofactor evidence="1">
        <name>a divalent metal cation</name>
        <dbReference type="ChEBI" id="CHEBI:60240"/>
    </cofactor>
</comment>
<accession>A0A1N7MJS5</accession>
<dbReference type="Proteomes" id="UP000185781">
    <property type="component" value="Unassembled WGS sequence"/>
</dbReference>
<dbReference type="Pfam" id="PF13359">
    <property type="entry name" value="DDE_Tnp_4"/>
    <property type="match status" value="1"/>
</dbReference>
<evidence type="ECO:0000256" key="1">
    <source>
        <dbReference type="ARBA" id="ARBA00001968"/>
    </source>
</evidence>
<dbReference type="GO" id="GO:0004519">
    <property type="term" value="F:endonuclease activity"/>
    <property type="evidence" value="ECO:0007669"/>
    <property type="project" value="UniProtKB-KW"/>
</dbReference>
<name>A0A1N7MJS5_9FLAO</name>
<protein>
    <submittedName>
        <fullName evidence="5">DDE superfamily endonuclease</fullName>
    </submittedName>
</protein>
<keyword evidence="2" id="KW-0479">Metal-binding</keyword>
<sequence>MSCVQLDGSQTRSRMGGESVGYQSRKSAKTSNMIFLCDNRGQMLSMGDPRSGNHHDLYEIEDVMSEIIEILSEAEISHKGLFLNADSGFDSENLRLKLEMEEITGNIKTNPRNGKTVDNDYYFDEKLYKNRFKIEQANAWLDGFKSYQQSLEAI</sequence>
<keyword evidence="5" id="KW-0540">Nuclease</keyword>
<dbReference type="STRING" id="373672.SAMN05421785_103280"/>
<reference evidence="5 6" key="1">
    <citation type="submission" date="2017-01" db="EMBL/GenBank/DDBJ databases">
        <authorList>
            <person name="Mah S.A."/>
            <person name="Swanson W.J."/>
            <person name="Moy G.W."/>
            <person name="Vacquier V.D."/>
        </authorList>
    </citation>
    <scope>NUCLEOTIDE SEQUENCE [LARGE SCALE GENOMIC DNA]</scope>
    <source>
        <strain evidence="5 6">DSM 18014</strain>
    </source>
</reference>
<organism evidence="5 6">
    <name type="scientific">Chryseobacterium gambrini</name>
    <dbReference type="NCBI Taxonomy" id="373672"/>
    <lineage>
        <taxon>Bacteria</taxon>
        <taxon>Pseudomonadati</taxon>
        <taxon>Bacteroidota</taxon>
        <taxon>Flavobacteriia</taxon>
        <taxon>Flavobacteriales</taxon>
        <taxon>Weeksellaceae</taxon>
        <taxon>Chryseobacterium group</taxon>
        <taxon>Chryseobacterium</taxon>
    </lineage>
</organism>
<gene>
    <name evidence="5" type="ORF">SAMN05421785_103280</name>
</gene>
<proteinExistence type="predicted"/>
<evidence type="ECO:0000259" key="4">
    <source>
        <dbReference type="Pfam" id="PF13359"/>
    </source>
</evidence>
<evidence type="ECO:0000256" key="2">
    <source>
        <dbReference type="ARBA" id="ARBA00022723"/>
    </source>
</evidence>
<keyword evidence="5" id="KW-0378">Hydrolase</keyword>
<evidence type="ECO:0000313" key="5">
    <source>
        <dbReference type="EMBL" id="SIS86337.1"/>
    </source>
</evidence>
<dbReference type="EMBL" id="FTOV01000003">
    <property type="protein sequence ID" value="SIS86337.1"/>
    <property type="molecule type" value="Genomic_DNA"/>
</dbReference>
<dbReference type="InterPro" id="IPR027806">
    <property type="entry name" value="HARBI1_dom"/>
</dbReference>